<evidence type="ECO:0000256" key="1">
    <source>
        <dbReference type="ARBA" id="ARBA00022679"/>
    </source>
</evidence>
<organism evidence="4">
    <name type="scientific">marine sediment metagenome</name>
    <dbReference type="NCBI Taxonomy" id="412755"/>
    <lineage>
        <taxon>unclassified sequences</taxon>
        <taxon>metagenomes</taxon>
        <taxon>ecological metagenomes</taxon>
    </lineage>
</organism>
<evidence type="ECO:0000256" key="2">
    <source>
        <dbReference type="ARBA" id="ARBA00022695"/>
    </source>
</evidence>
<dbReference type="AlphaFoldDB" id="A0A0F9R803"/>
<sequence>MRNTPNAVMMFAAGFGTRMKHLTKDQPKPMIKVSGRPLIDHALDLAEAINPERVVVNLHYKPEPLLAHLEGRDVHTIVERPDILETGGGLRNALPQLGDGPVFAMNTDAIWVGPNPLALVLDAWEPDNMDALLMCVPVARAVGHSGAGDFTTSPDGRLSRGPGVIYGGVQIIKTDLLSTIPDKAFSLNVVWDQMLAQGRLSGICYPGRWCDVGHPEGIEMAERMLGAVDV</sequence>
<dbReference type="SUPFAM" id="SSF53448">
    <property type="entry name" value="Nucleotide-diphospho-sugar transferases"/>
    <property type="match status" value="1"/>
</dbReference>
<dbReference type="PANTHER" id="PTHR43584:SF8">
    <property type="entry name" value="N-ACETYLMURAMATE ALPHA-1-PHOSPHATE URIDYLYLTRANSFERASE"/>
    <property type="match status" value="1"/>
</dbReference>
<accession>A0A0F9R803</accession>
<name>A0A0F9R803_9ZZZZ</name>
<dbReference type="InterPro" id="IPR029044">
    <property type="entry name" value="Nucleotide-diphossugar_trans"/>
</dbReference>
<dbReference type="Pfam" id="PF12804">
    <property type="entry name" value="NTP_transf_3"/>
    <property type="match status" value="1"/>
</dbReference>
<dbReference type="CDD" id="cd06422">
    <property type="entry name" value="NTP_transferase_like_1"/>
    <property type="match status" value="1"/>
</dbReference>
<evidence type="ECO:0000313" key="4">
    <source>
        <dbReference type="EMBL" id="KKN45462.1"/>
    </source>
</evidence>
<keyword evidence="1" id="KW-0808">Transferase</keyword>
<dbReference type="InterPro" id="IPR025877">
    <property type="entry name" value="MobA-like_NTP_Trfase"/>
</dbReference>
<feature type="domain" description="MobA-like NTP transferase" evidence="3">
    <location>
        <begin position="11"/>
        <end position="133"/>
    </location>
</feature>
<dbReference type="GO" id="GO:0016779">
    <property type="term" value="F:nucleotidyltransferase activity"/>
    <property type="evidence" value="ECO:0007669"/>
    <property type="project" value="UniProtKB-KW"/>
</dbReference>
<dbReference type="Gene3D" id="3.90.550.10">
    <property type="entry name" value="Spore Coat Polysaccharide Biosynthesis Protein SpsA, Chain A"/>
    <property type="match status" value="1"/>
</dbReference>
<comment type="caution">
    <text evidence="4">The sequence shown here is derived from an EMBL/GenBank/DDBJ whole genome shotgun (WGS) entry which is preliminary data.</text>
</comment>
<protein>
    <recommendedName>
        <fullName evidence="3">MobA-like NTP transferase domain-containing protein</fullName>
    </recommendedName>
</protein>
<proteinExistence type="predicted"/>
<dbReference type="PANTHER" id="PTHR43584">
    <property type="entry name" value="NUCLEOTIDYL TRANSFERASE"/>
    <property type="match status" value="1"/>
</dbReference>
<keyword evidence="2" id="KW-0548">Nucleotidyltransferase</keyword>
<reference evidence="4" key="1">
    <citation type="journal article" date="2015" name="Nature">
        <title>Complex archaea that bridge the gap between prokaryotes and eukaryotes.</title>
        <authorList>
            <person name="Spang A."/>
            <person name="Saw J.H."/>
            <person name="Jorgensen S.L."/>
            <person name="Zaremba-Niedzwiedzka K."/>
            <person name="Martijn J."/>
            <person name="Lind A.E."/>
            <person name="van Eijk R."/>
            <person name="Schleper C."/>
            <person name="Guy L."/>
            <person name="Ettema T.J."/>
        </authorList>
    </citation>
    <scope>NUCLEOTIDE SEQUENCE</scope>
</reference>
<dbReference type="EMBL" id="LAZR01001388">
    <property type="protein sequence ID" value="KKN45462.1"/>
    <property type="molecule type" value="Genomic_DNA"/>
</dbReference>
<evidence type="ECO:0000259" key="3">
    <source>
        <dbReference type="Pfam" id="PF12804"/>
    </source>
</evidence>
<gene>
    <name evidence="4" type="ORF">LCGC14_0682760</name>
</gene>
<dbReference type="InterPro" id="IPR050065">
    <property type="entry name" value="GlmU-like"/>
</dbReference>